<feature type="transmembrane region" description="Helical" evidence="9">
    <location>
        <begin position="250"/>
        <end position="269"/>
    </location>
</feature>
<dbReference type="GeneID" id="92904154"/>
<evidence type="ECO:0000256" key="9">
    <source>
        <dbReference type="SAM" id="Phobius"/>
    </source>
</evidence>
<feature type="transmembrane region" description="Helical" evidence="9">
    <location>
        <begin position="220"/>
        <end position="238"/>
    </location>
</feature>
<evidence type="ECO:0000256" key="4">
    <source>
        <dbReference type="ARBA" id="ARBA00022597"/>
    </source>
</evidence>
<evidence type="ECO:0000256" key="7">
    <source>
        <dbReference type="ARBA" id="ARBA00022989"/>
    </source>
</evidence>
<feature type="transmembrane region" description="Helical" evidence="9">
    <location>
        <begin position="101"/>
        <end position="123"/>
    </location>
</feature>
<dbReference type="Proteomes" id="UP000069912">
    <property type="component" value="Chromosome"/>
</dbReference>
<comment type="similarity">
    <text evidence="1">Belongs to the KdgT transporter family.</text>
</comment>
<proteinExistence type="inferred from homology"/>
<feature type="transmembrane region" description="Helical" evidence="9">
    <location>
        <begin position="160"/>
        <end position="180"/>
    </location>
</feature>
<reference evidence="11 13" key="3">
    <citation type="submission" date="2017-12" db="EMBL/GenBank/DDBJ databases">
        <title>Phylogenetic diversity of female urinary microbiome.</title>
        <authorList>
            <person name="Thomas-White K."/>
            <person name="Wolfe A.J."/>
        </authorList>
    </citation>
    <scope>NUCLEOTIDE SEQUENCE [LARGE SCALE GENOMIC DNA]</scope>
    <source>
        <strain evidence="11 13">UMB0139</strain>
    </source>
</reference>
<dbReference type="GO" id="GO:0016020">
    <property type="term" value="C:membrane"/>
    <property type="evidence" value="ECO:0007669"/>
    <property type="project" value="InterPro"/>
</dbReference>
<feature type="transmembrane region" description="Helical" evidence="9">
    <location>
        <begin position="135"/>
        <end position="154"/>
    </location>
</feature>
<keyword evidence="4" id="KW-0762">Sugar transport</keyword>
<sequence>MFKLMKKVPGGLLLVPMLISALFCTFFPGLFEIGGATEALFTSKGLNYIIGFACLCSGTTLKLNTIRVVLKKEGILILCKIILNVLLGFLFFKFFALPGIFGISAIAYITTIASTNPSLFLALEEEYGTESDSAAFGLLAVLCTPAYPMLVFSVSQATPINWMPIISTLIPVILGVIIGNTDQKLADFLKPGAALSLPFMGWAFGANINLVNALKAGGQGILLTLLFYIPMVVILVLIERYVLKKDGVTSLAMSTIAGMSVSVPALIGATNPAYQAYVDAATAQIAFGVVISSILTPIIAKWLFGHPGQDQHTELKEAKKV</sequence>
<evidence type="ECO:0000256" key="5">
    <source>
        <dbReference type="ARBA" id="ARBA00022692"/>
    </source>
</evidence>
<dbReference type="OrthoDB" id="2833at2"/>
<accession>A0A0X8FE26</accession>
<gene>
    <name evidence="10" type="ORF">AWM72_08735</name>
    <name evidence="11" type="ORF">CYJ28_01015</name>
</gene>
<keyword evidence="6" id="KW-0769">Symport</keyword>
<evidence type="ECO:0000256" key="8">
    <source>
        <dbReference type="ARBA" id="ARBA00023136"/>
    </source>
</evidence>
<keyword evidence="7 9" id="KW-1133">Transmembrane helix</keyword>
<dbReference type="Pfam" id="PF03812">
    <property type="entry name" value="KdgT"/>
    <property type="match status" value="1"/>
</dbReference>
<feature type="transmembrane region" description="Helical" evidence="9">
    <location>
        <begin position="45"/>
        <end position="63"/>
    </location>
</feature>
<dbReference type="EMBL" id="PKGY01000001">
    <property type="protein sequence ID" value="PKZ23159.1"/>
    <property type="molecule type" value="Genomic_DNA"/>
</dbReference>
<dbReference type="RefSeq" id="WP_067976302.1">
    <property type="nucleotide sequence ID" value="NZ_CAJHKM010000003.1"/>
</dbReference>
<feature type="transmembrane region" description="Helical" evidence="9">
    <location>
        <begin position="281"/>
        <end position="304"/>
    </location>
</feature>
<evidence type="ECO:0000256" key="3">
    <source>
        <dbReference type="ARBA" id="ARBA00022475"/>
    </source>
</evidence>
<evidence type="ECO:0000313" key="13">
    <source>
        <dbReference type="Proteomes" id="UP000234239"/>
    </source>
</evidence>
<keyword evidence="2" id="KW-0813">Transport</keyword>
<evidence type="ECO:0000256" key="1">
    <source>
        <dbReference type="ARBA" id="ARBA00006430"/>
    </source>
</evidence>
<reference evidence="10 12" key="1">
    <citation type="journal article" date="2016" name="Genome Announc.">
        <title>Complete Genome Sequences of Aerococcus christensenii CCUG 28831T, Aerococcus sanguinicola CCUG 43001T, Aerococcus urinae CCUG 36881T, Aerococcus urinaeequi CCUG 28094T, Aerococcus urinaehominis CCUG 42038 BT, and Aerococcus viridans CCUG 4311T.</title>
        <authorList>
            <person name="Carkaci D."/>
            <person name="Dargis R."/>
            <person name="Nielsen X.C."/>
            <person name="Skovgaard O."/>
            <person name="Fuursted K."/>
            <person name="Christensen J.J."/>
        </authorList>
    </citation>
    <scope>NUCLEOTIDE SEQUENCE [LARGE SCALE GENOMIC DNA]</scope>
    <source>
        <strain evidence="10 12">CCUG43001</strain>
    </source>
</reference>
<evidence type="ECO:0000313" key="11">
    <source>
        <dbReference type="EMBL" id="PKZ23159.1"/>
    </source>
</evidence>
<name>A0A0X8FE26_9LACT</name>
<dbReference type="KEGG" id="asan:AWM72_08735"/>
<feature type="transmembrane region" description="Helical" evidence="9">
    <location>
        <begin position="75"/>
        <end position="95"/>
    </location>
</feature>
<dbReference type="AlphaFoldDB" id="A0A0X8FE26"/>
<evidence type="ECO:0000313" key="12">
    <source>
        <dbReference type="Proteomes" id="UP000069912"/>
    </source>
</evidence>
<dbReference type="EMBL" id="CP014160">
    <property type="protein sequence ID" value="AMB94837.1"/>
    <property type="molecule type" value="Genomic_DNA"/>
</dbReference>
<evidence type="ECO:0000313" key="10">
    <source>
        <dbReference type="EMBL" id="AMB94837.1"/>
    </source>
</evidence>
<feature type="transmembrane region" description="Helical" evidence="9">
    <location>
        <begin position="12"/>
        <end position="33"/>
    </location>
</feature>
<keyword evidence="5 9" id="KW-0812">Transmembrane</keyword>
<protein>
    <submittedName>
        <fullName evidence="10">2-keto-3-deoxygluconate permease</fullName>
    </submittedName>
</protein>
<dbReference type="Proteomes" id="UP000234239">
    <property type="component" value="Unassembled WGS sequence"/>
</dbReference>
<evidence type="ECO:0000256" key="2">
    <source>
        <dbReference type="ARBA" id="ARBA00022448"/>
    </source>
</evidence>
<dbReference type="InterPro" id="IPR004684">
    <property type="entry name" value="2keto-3dGluconate_permease"/>
</dbReference>
<keyword evidence="12" id="KW-1185">Reference proteome</keyword>
<keyword evidence="8 9" id="KW-0472">Membrane</keyword>
<dbReference type="GO" id="GO:0015649">
    <property type="term" value="F:2-keto-3-deoxygluconate:proton symporter activity"/>
    <property type="evidence" value="ECO:0007669"/>
    <property type="project" value="InterPro"/>
</dbReference>
<keyword evidence="3" id="KW-1003">Cell membrane</keyword>
<reference evidence="12" key="2">
    <citation type="submission" date="2016-01" db="EMBL/GenBank/DDBJ databases">
        <title>Six Aerococcus type strain genome sequencing and assembly using PacBio and Illumina Hiseq.</title>
        <authorList>
            <person name="Carkaci D."/>
            <person name="Dargis R."/>
            <person name="Nielsen X.C."/>
            <person name="Skovgaard O."/>
            <person name="Fuursted K."/>
            <person name="Christensen J.J."/>
        </authorList>
    </citation>
    <scope>NUCLEOTIDE SEQUENCE [LARGE SCALE GENOMIC DNA]</scope>
    <source>
        <strain evidence="12">CCUG43001</strain>
    </source>
</reference>
<evidence type="ECO:0000256" key="6">
    <source>
        <dbReference type="ARBA" id="ARBA00022847"/>
    </source>
</evidence>
<feature type="transmembrane region" description="Helical" evidence="9">
    <location>
        <begin position="192"/>
        <end position="214"/>
    </location>
</feature>
<organism evidence="10 12">
    <name type="scientific">Aerococcus sanguinicola</name>
    <dbReference type="NCBI Taxonomy" id="119206"/>
    <lineage>
        <taxon>Bacteria</taxon>
        <taxon>Bacillati</taxon>
        <taxon>Bacillota</taxon>
        <taxon>Bacilli</taxon>
        <taxon>Lactobacillales</taxon>
        <taxon>Aerococcaceae</taxon>
        <taxon>Aerococcus</taxon>
    </lineage>
</organism>